<keyword evidence="3" id="KW-0238">DNA-binding</keyword>
<accession>A0A1I2AVS8</accession>
<dbReference type="RefSeq" id="WP_093712440.1">
    <property type="nucleotide sequence ID" value="NZ_FONG01000003.1"/>
</dbReference>
<dbReference type="GO" id="GO:0005524">
    <property type="term" value="F:ATP binding"/>
    <property type="evidence" value="ECO:0007669"/>
    <property type="project" value="UniProtKB-KW"/>
</dbReference>
<proteinExistence type="predicted"/>
<reference evidence="6 7" key="1">
    <citation type="submission" date="2016-10" db="EMBL/GenBank/DDBJ databases">
        <authorList>
            <person name="de Groot N.N."/>
        </authorList>
    </citation>
    <scope>NUCLEOTIDE SEQUENCE [LARGE SCALE GENOMIC DNA]</scope>
    <source>
        <strain evidence="6 7">CGMCC 4.3510</strain>
    </source>
</reference>
<evidence type="ECO:0000256" key="1">
    <source>
        <dbReference type="ARBA" id="ARBA00022741"/>
    </source>
</evidence>
<dbReference type="PANTHER" id="PTHR11361:SF34">
    <property type="entry name" value="DNA MISMATCH REPAIR PROTEIN MSH1, MITOCHONDRIAL"/>
    <property type="match status" value="1"/>
</dbReference>
<dbReference type="GO" id="GO:0005829">
    <property type="term" value="C:cytosol"/>
    <property type="evidence" value="ECO:0007669"/>
    <property type="project" value="TreeGrafter"/>
</dbReference>
<keyword evidence="7" id="KW-1185">Reference proteome</keyword>
<dbReference type="PANTHER" id="PTHR11361">
    <property type="entry name" value="DNA MISMATCH REPAIR PROTEIN MUTS FAMILY MEMBER"/>
    <property type="match status" value="1"/>
</dbReference>
<dbReference type="AlphaFoldDB" id="A0A1I2AVS8"/>
<dbReference type="Gene3D" id="3.40.50.300">
    <property type="entry name" value="P-loop containing nucleotide triphosphate hydrolases"/>
    <property type="match status" value="1"/>
</dbReference>
<keyword evidence="1" id="KW-0547">Nucleotide-binding</keyword>
<evidence type="ECO:0000256" key="3">
    <source>
        <dbReference type="ARBA" id="ARBA00023125"/>
    </source>
</evidence>
<keyword evidence="2" id="KW-0067">ATP-binding</keyword>
<dbReference type="GO" id="GO:0006298">
    <property type="term" value="P:mismatch repair"/>
    <property type="evidence" value="ECO:0007669"/>
    <property type="project" value="InterPro"/>
</dbReference>
<evidence type="ECO:0000259" key="5">
    <source>
        <dbReference type="SMART" id="SM00534"/>
    </source>
</evidence>
<dbReference type="Proteomes" id="UP000199323">
    <property type="component" value="Unassembled WGS sequence"/>
</dbReference>
<dbReference type="OrthoDB" id="9808166at2"/>
<dbReference type="InterPro" id="IPR045076">
    <property type="entry name" value="MutS"/>
</dbReference>
<dbReference type="SUPFAM" id="SSF52540">
    <property type="entry name" value="P-loop containing nucleoside triphosphate hydrolases"/>
    <property type="match status" value="1"/>
</dbReference>
<feature type="region of interest" description="Disordered" evidence="4">
    <location>
        <begin position="1"/>
        <end position="24"/>
    </location>
</feature>
<dbReference type="Pfam" id="PF00488">
    <property type="entry name" value="MutS_V"/>
    <property type="match status" value="1"/>
</dbReference>
<evidence type="ECO:0000256" key="4">
    <source>
        <dbReference type="SAM" id="MobiDB-lite"/>
    </source>
</evidence>
<evidence type="ECO:0000313" key="7">
    <source>
        <dbReference type="Proteomes" id="UP000199323"/>
    </source>
</evidence>
<dbReference type="SMART" id="SM00534">
    <property type="entry name" value="MUTSac"/>
    <property type="match status" value="1"/>
</dbReference>
<organism evidence="6 7">
    <name type="scientific">Actinacidiphila alni</name>
    <dbReference type="NCBI Taxonomy" id="380248"/>
    <lineage>
        <taxon>Bacteria</taxon>
        <taxon>Bacillati</taxon>
        <taxon>Actinomycetota</taxon>
        <taxon>Actinomycetes</taxon>
        <taxon>Kitasatosporales</taxon>
        <taxon>Streptomycetaceae</taxon>
        <taxon>Actinacidiphila</taxon>
    </lineage>
</organism>
<dbReference type="GO" id="GO:0030983">
    <property type="term" value="F:mismatched DNA binding"/>
    <property type="evidence" value="ECO:0007669"/>
    <property type="project" value="InterPro"/>
</dbReference>
<dbReference type="GO" id="GO:0140664">
    <property type="term" value="F:ATP-dependent DNA damage sensor activity"/>
    <property type="evidence" value="ECO:0007669"/>
    <property type="project" value="InterPro"/>
</dbReference>
<evidence type="ECO:0000313" key="6">
    <source>
        <dbReference type="EMBL" id="SFE47000.1"/>
    </source>
</evidence>
<gene>
    <name evidence="6" type="ORF">SAMN05216251_103212</name>
</gene>
<sequence length="512" mass="57410">MTDSLPSVLFTDPRDADATSDEQPPFFTDLNLDQVVGALTSGRKDYDLAAVFHTPIRNAATIRHRHEVFRDLEDPELVREIGAFAGRMREMRRQLAQADKLRHPYQRETWFLDAVATYGDAVGNLADSLERLSPASAGLTAFRDFLTGYRTGDAFTESTERARNLRTRLSEIQYNLHITGSRIRVSAYQDQADYGAEVIGVFEKFQQGEAKDHRVAYRSTVDMNHVEEAVLDRVAWLFPDVFAELDTYCERHRDCLDPTVVAFDREIQFYLAYLEFIAPLEDAGLPFCRPRVEDASKEEYGEDVFDLALAAKLVEERTPVVTNHFELSGPERVIVVSGPNQGGKTTFARTFGQLHHLAALGCPVPGRRARLFLCDQLFTHFERGENLTDLSGKLHDDLIRVHDILDRATSSSVVVMNEVFTSTTLSDAVLLGTRVLKSVIDRDLLCVCVTFVDELASLGPSTVSMVSTVVPDDPATRTYRVVRKPADGLAHALAIAEKYALTYRQLKERIAS</sequence>
<evidence type="ECO:0000256" key="2">
    <source>
        <dbReference type="ARBA" id="ARBA00022840"/>
    </source>
</evidence>
<protein>
    <submittedName>
        <fullName evidence="6">MutS domain V</fullName>
    </submittedName>
</protein>
<dbReference type="InterPro" id="IPR027417">
    <property type="entry name" value="P-loop_NTPase"/>
</dbReference>
<dbReference type="STRING" id="380248.SAMN05216251_103212"/>
<name>A0A1I2AVS8_9ACTN</name>
<feature type="domain" description="DNA mismatch repair proteins mutS family" evidence="5">
    <location>
        <begin position="331"/>
        <end position="505"/>
    </location>
</feature>
<dbReference type="InterPro" id="IPR000432">
    <property type="entry name" value="DNA_mismatch_repair_MutS_C"/>
</dbReference>
<dbReference type="EMBL" id="FONG01000003">
    <property type="protein sequence ID" value="SFE47000.1"/>
    <property type="molecule type" value="Genomic_DNA"/>
</dbReference>